<dbReference type="AlphaFoldDB" id="A0A7R8D059"/>
<name>A0A7R8D059_LEPSM</name>
<evidence type="ECO:0000313" key="8">
    <source>
        <dbReference type="Proteomes" id="UP000675881"/>
    </source>
</evidence>
<evidence type="ECO:0000256" key="3">
    <source>
        <dbReference type="ARBA" id="ARBA00022833"/>
    </source>
</evidence>
<keyword evidence="3" id="KW-0862">Zinc</keyword>
<dbReference type="CDD" id="cd08368">
    <property type="entry name" value="LIM"/>
    <property type="match status" value="1"/>
</dbReference>
<dbReference type="Pfam" id="PF00412">
    <property type="entry name" value="LIM"/>
    <property type="match status" value="3"/>
</dbReference>
<keyword evidence="4" id="KW-0440">LIM domain</keyword>
<dbReference type="FunFam" id="2.10.110.10:FF:000057">
    <property type="entry name" value="Zyxin"/>
    <property type="match status" value="1"/>
</dbReference>
<gene>
    <name evidence="7" type="ORF">LSAA_11105</name>
</gene>
<keyword evidence="2" id="KW-0677">Repeat</keyword>
<proteinExistence type="predicted"/>
<dbReference type="PROSITE" id="PS50023">
    <property type="entry name" value="LIM_DOMAIN_2"/>
    <property type="match status" value="3"/>
</dbReference>
<feature type="region of interest" description="Disordered" evidence="5">
    <location>
        <begin position="40"/>
        <end position="86"/>
    </location>
</feature>
<keyword evidence="8" id="KW-1185">Reference proteome</keyword>
<organism evidence="7 8">
    <name type="scientific">Lepeophtheirus salmonis</name>
    <name type="common">Salmon louse</name>
    <name type="synonym">Caligus salmonis</name>
    <dbReference type="NCBI Taxonomy" id="72036"/>
    <lineage>
        <taxon>Eukaryota</taxon>
        <taxon>Metazoa</taxon>
        <taxon>Ecdysozoa</taxon>
        <taxon>Arthropoda</taxon>
        <taxon>Crustacea</taxon>
        <taxon>Multicrustacea</taxon>
        <taxon>Hexanauplia</taxon>
        <taxon>Copepoda</taxon>
        <taxon>Siphonostomatoida</taxon>
        <taxon>Caligidae</taxon>
        <taxon>Lepeophtheirus</taxon>
    </lineage>
</organism>
<keyword evidence="1" id="KW-0479">Metal-binding</keyword>
<dbReference type="SMART" id="SM00132">
    <property type="entry name" value="LIM"/>
    <property type="match status" value="3"/>
</dbReference>
<feature type="region of interest" description="Disordered" evidence="5">
    <location>
        <begin position="114"/>
        <end position="210"/>
    </location>
</feature>
<dbReference type="PANTHER" id="PTHR24207:SF2">
    <property type="entry name" value="ZYX102 PROTEIN"/>
    <property type="match status" value="1"/>
</dbReference>
<feature type="domain" description="LIM zinc-binding" evidence="6">
    <location>
        <begin position="431"/>
        <end position="501"/>
    </location>
</feature>
<dbReference type="SUPFAM" id="SSF57716">
    <property type="entry name" value="Glucocorticoid receptor-like (DNA-binding domain)"/>
    <property type="match status" value="2"/>
</dbReference>
<evidence type="ECO:0000259" key="6">
    <source>
        <dbReference type="PROSITE" id="PS50023"/>
    </source>
</evidence>
<evidence type="ECO:0000256" key="2">
    <source>
        <dbReference type="ARBA" id="ARBA00022737"/>
    </source>
</evidence>
<dbReference type="InterPro" id="IPR001781">
    <property type="entry name" value="Znf_LIM"/>
</dbReference>
<dbReference type="PROSITE" id="PS00478">
    <property type="entry name" value="LIM_DOMAIN_1"/>
    <property type="match status" value="1"/>
</dbReference>
<accession>A0A7R8D059</accession>
<dbReference type="Proteomes" id="UP000675881">
    <property type="component" value="Chromosome 6"/>
</dbReference>
<feature type="region of interest" description="Disordered" evidence="5">
    <location>
        <begin position="497"/>
        <end position="521"/>
    </location>
</feature>
<evidence type="ECO:0000256" key="4">
    <source>
        <dbReference type="ARBA" id="ARBA00023038"/>
    </source>
</evidence>
<feature type="domain" description="LIM zinc-binding" evidence="6">
    <location>
        <begin position="308"/>
        <end position="364"/>
    </location>
</feature>
<dbReference type="OrthoDB" id="25414at2759"/>
<sequence length="521" mass="58215">MDISQFDPRAPPFYSRTRKEDSSYKTLKMASSPLVTELKMTPTRDIRLSPMNSPKINRSRFATPSDSPKTSRSVTPMGSPALHVRGGTPIYDSEAEFGFEKNRLIGELTSRMKKHAKGSYKNRRDDGSSDEEDDESWRKSTSPRPPVAITTSTALRVKPGGGGAAPSRARSKSPIVLHRPNTQRSRFLTPGHTPRASPRASPMRNAAPSRQVTMSKLATSGKDLKASLDPEIQAKIGNRAVKTVQKSIGTCGICNKVVTLEGCTAFGKVFHKDCFKCCVCKKKIDGKFFERDGKPYCSKDFQKITETCCVCNQPIKGDSVASNKKVYHPGCMTCFMCGEVLRGSYLFYEEKPICERDYKKMAETCCECGETITGKCYSLEGKFYCEKDYKGGCESCPRCEKDVIGNLHDPFSKDDKLNIYCPEDYTKKFANKCSFCKNPIVPEKGQKSAPRIRALNRDFHPKCFQCEDCGLVLDSKIKGKECYPFKGHILCIKCNRKKLSSEEEDSSSDEEEEKEDKTTNA</sequence>
<protein>
    <submittedName>
        <fullName evidence="7">LPP</fullName>
    </submittedName>
</protein>
<feature type="compositionally biased region" description="Acidic residues" evidence="5">
    <location>
        <begin position="502"/>
        <end position="514"/>
    </location>
</feature>
<evidence type="ECO:0000256" key="1">
    <source>
        <dbReference type="ARBA" id="ARBA00022723"/>
    </source>
</evidence>
<dbReference type="Gene3D" id="2.10.110.10">
    <property type="entry name" value="Cysteine Rich Protein"/>
    <property type="match status" value="3"/>
</dbReference>
<dbReference type="GO" id="GO:0046872">
    <property type="term" value="F:metal ion binding"/>
    <property type="evidence" value="ECO:0007669"/>
    <property type="project" value="UniProtKB-KW"/>
</dbReference>
<feature type="domain" description="LIM zinc-binding" evidence="6">
    <location>
        <begin position="249"/>
        <end position="307"/>
    </location>
</feature>
<reference evidence="7" key="1">
    <citation type="submission" date="2021-02" db="EMBL/GenBank/DDBJ databases">
        <authorList>
            <person name="Bekaert M."/>
        </authorList>
    </citation>
    <scope>NUCLEOTIDE SEQUENCE</scope>
    <source>
        <strain evidence="7">IoA-00</strain>
    </source>
</reference>
<evidence type="ECO:0000256" key="5">
    <source>
        <dbReference type="SAM" id="MobiDB-lite"/>
    </source>
</evidence>
<feature type="compositionally biased region" description="Low complexity" evidence="5">
    <location>
        <begin position="165"/>
        <end position="174"/>
    </location>
</feature>
<evidence type="ECO:0000313" key="7">
    <source>
        <dbReference type="EMBL" id="CAF2981454.1"/>
    </source>
</evidence>
<feature type="compositionally biased region" description="Polar residues" evidence="5">
    <location>
        <begin position="50"/>
        <end position="76"/>
    </location>
</feature>
<dbReference type="PANTHER" id="PTHR24207">
    <property type="entry name" value="ZYX102 PROTEIN"/>
    <property type="match status" value="1"/>
</dbReference>
<feature type="region of interest" description="Disordered" evidence="5">
    <location>
        <begin position="1"/>
        <end position="24"/>
    </location>
</feature>
<dbReference type="EMBL" id="HG994585">
    <property type="protein sequence ID" value="CAF2981454.1"/>
    <property type="molecule type" value="Genomic_DNA"/>
</dbReference>